<sequence length="384" mass="43070">MKSMKKVSLVLCSIIILCILFSSTAIALSAYDYGYVFGFDYGDGVNTIAIAQQESMYLRNLGFTVYCNTDVSADFAIGNSPNTNRPRIDSGVFVTNGHSGPRCYQFYGKSKSTYLTAKKSGGSYYKFDDISMSNCKAALFYGCKTASKDRSTDYGVLTDEAVDNGASCAFGWNKSVNTDTATKFRERMFYFIRYGYTIGDAAANAKSEMPWFDATRDYRISGDSSTKLTTGAKFASARVSQFLLSPAEISEYREVKTEGSNKIHVKYINEFATTDYYETDKDNKIISGKNDFNIQEKNKLLKKVTKIKTYDIAIPEKIISGGLSYKKVKVIHDFKLIAKIENETRFLRVINTEYENENGLCYLNTQVIDLETGNEIPYMSLLSK</sequence>
<name>A0A1M6T156_PARC5</name>
<reference evidence="2 3" key="1">
    <citation type="submission" date="2016-11" db="EMBL/GenBank/DDBJ databases">
        <authorList>
            <person name="Jaros S."/>
            <person name="Januszkiewicz K."/>
            <person name="Wedrychowicz H."/>
        </authorList>
    </citation>
    <scope>NUCLEOTIDE SEQUENCE [LARGE SCALE GENOMIC DNA]</scope>
    <source>
        <strain evidence="2 3">DSM 15212</strain>
    </source>
</reference>
<proteinExistence type="predicted"/>
<gene>
    <name evidence="2" type="ORF">SAMN02745912_03516</name>
</gene>
<evidence type="ECO:0000313" key="2">
    <source>
        <dbReference type="EMBL" id="SHK50649.1"/>
    </source>
</evidence>
<organism evidence="2 3">
    <name type="scientific">Paramaledivibacter caminithermalis (strain DSM 15212 / CIP 107654 / DViRD3)</name>
    <name type="common">Clostridium caminithermale</name>
    <dbReference type="NCBI Taxonomy" id="1121301"/>
    <lineage>
        <taxon>Bacteria</taxon>
        <taxon>Bacillati</taxon>
        <taxon>Bacillota</taxon>
        <taxon>Clostridia</taxon>
        <taxon>Peptostreptococcales</taxon>
        <taxon>Caminicellaceae</taxon>
        <taxon>Paramaledivibacter</taxon>
    </lineage>
</organism>
<dbReference type="Proteomes" id="UP000184465">
    <property type="component" value="Unassembled WGS sequence"/>
</dbReference>
<dbReference type="AlphaFoldDB" id="A0A1M6T156"/>
<evidence type="ECO:0000313" key="3">
    <source>
        <dbReference type="Proteomes" id="UP000184465"/>
    </source>
</evidence>
<evidence type="ECO:0000256" key="1">
    <source>
        <dbReference type="SAM" id="SignalP"/>
    </source>
</evidence>
<feature type="signal peptide" evidence="1">
    <location>
        <begin position="1"/>
        <end position="27"/>
    </location>
</feature>
<dbReference type="OrthoDB" id="1948108at2"/>
<keyword evidence="3" id="KW-1185">Reference proteome</keyword>
<dbReference type="EMBL" id="FRAG01000076">
    <property type="protein sequence ID" value="SHK50649.1"/>
    <property type="molecule type" value="Genomic_DNA"/>
</dbReference>
<accession>A0A1M6T156</accession>
<protein>
    <submittedName>
        <fullName evidence="2">Uncharacterized protein</fullName>
    </submittedName>
</protein>
<dbReference type="STRING" id="1121301.SAMN02745912_03516"/>
<dbReference type="RefSeq" id="WP_073153056.1">
    <property type="nucleotide sequence ID" value="NZ_FRAG01000076.1"/>
</dbReference>
<feature type="chain" id="PRO_5013020010" evidence="1">
    <location>
        <begin position="28"/>
        <end position="384"/>
    </location>
</feature>
<keyword evidence="1" id="KW-0732">Signal</keyword>